<evidence type="ECO:0000256" key="4">
    <source>
        <dbReference type="ARBA" id="ARBA00022777"/>
    </source>
</evidence>
<evidence type="ECO:0000256" key="2">
    <source>
        <dbReference type="ARBA" id="ARBA00022679"/>
    </source>
</evidence>
<gene>
    <name evidence="7" type="ORF">SAMN05660691_00816</name>
</gene>
<evidence type="ECO:0000256" key="1">
    <source>
        <dbReference type="ARBA" id="ARBA00010688"/>
    </source>
</evidence>
<evidence type="ECO:0000256" key="5">
    <source>
        <dbReference type="ARBA" id="ARBA00022840"/>
    </source>
</evidence>
<dbReference type="AlphaFoldDB" id="A0A1H6JY57"/>
<accession>A0A1H6JY57</accession>
<sequence length="311" mass="34007">MIAVLGENVVDLLMQPDGNFCPHLGGSPFNVAIGIAKQEVPVTYLSPISQDRFGDNFLSYMQTHGVEYGAPHRSALPSSAAIVTLDTQRQPHYSIYRHHVADRDISTGLLVSCLPEKTRILHTGSLALEPEDLTKVKTLLAFAKSRGVRISIDINIRMDFVTDKTAYIAGIEQLMPLCDYVKASDEDLIKLYPDMPLSDALAKFKSLIPDALFAYTEGDKGALLCTQAVEITMPVIRPDVFGDTVGAGDTFYSMLLSYLWSENLDTIAPSLLSDTQLRPALKHAIVAASINVSRHGCMPPSKVEVQQKLAC</sequence>
<dbReference type="Proteomes" id="UP000199371">
    <property type="component" value="Unassembled WGS sequence"/>
</dbReference>
<evidence type="ECO:0000313" key="8">
    <source>
        <dbReference type="Proteomes" id="UP000199371"/>
    </source>
</evidence>
<dbReference type="InterPro" id="IPR011611">
    <property type="entry name" value="PfkB_dom"/>
</dbReference>
<comment type="similarity">
    <text evidence="1">Belongs to the carbohydrate kinase PfkB family.</text>
</comment>
<protein>
    <submittedName>
        <fullName evidence="7">Fructokinase</fullName>
    </submittedName>
</protein>
<dbReference type="GO" id="GO:0016301">
    <property type="term" value="F:kinase activity"/>
    <property type="evidence" value="ECO:0007669"/>
    <property type="project" value="UniProtKB-KW"/>
</dbReference>
<feature type="domain" description="Carbohydrate kinase PfkB" evidence="6">
    <location>
        <begin position="21"/>
        <end position="300"/>
    </location>
</feature>
<keyword evidence="4 7" id="KW-0418">Kinase</keyword>
<name>A0A1H6JY57_9GAMM</name>
<dbReference type="STRING" id="173990.SAMN05660691_00816"/>
<dbReference type="RefSeq" id="WP_177172150.1">
    <property type="nucleotide sequence ID" value="NZ_DASWWU010000009.1"/>
</dbReference>
<evidence type="ECO:0000256" key="3">
    <source>
        <dbReference type="ARBA" id="ARBA00022741"/>
    </source>
</evidence>
<keyword evidence="8" id="KW-1185">Reference proteome</keyword>
<dbReference type="Pfam" id="PF00294">
    <property type="entry name" value="PfkB"/>
    <property type="match status" value="1"/>
</dbReference>
<dbReference type="InterPro" id="IPR050306">
    <property type="entry name" value="PfkB_Carbo_kinase"/>
</dbReference>
<organism evidence="7 8">
    <name type="scientific">Rheinheimera pacifica</name>
    <dbReference type="NCBI Taxonomy" id="173990"/>
    <lineage>
        <taxon>Bacteria</taxon>
        <taxon>Pseudomonadati</taxon>
        <taxon>Pseudomonadota</taxon>
        <taxon>Gammaproteobacteria</taxon>
        <taxon>Chromatiales</taxon>
        <taxon>Chromatiaceae</taxon>
        <taxon>Rheinheimera</taxon>
    </lineage>
</organism>
<dbReference type="PANTHER" id="PTHR43085">
    <property type="entry name" value="HEXOKINASE FAMILY MEMBER"/>
    <property type="match status" value="1"/>
</dbReference>
<dbReference type="CDD" id="cd01167">
    <property type="entry name" value="bac_FRK"/>
    <property type="match status" value="1"/>
</dbReference>
<dbReference type="EMBL" id="FNXF01000002">
    <property type="protein sequence ID" value="SEH67406.1"/>
    <property type="molecule type" value="Genomic_DNA"/>
</dbReference>
<keyword evidence="5" id="KW-0067">ATP-binding</keyword>
<dbReference type="PANTHER" id="PTHR43085:SF1">
    <property type="entry name" value="PSEUDOURIDINE KINASE-RELATED"/>
    <property type="match status" value="1"/>
</dbReference>
<dbReference type="SUPFAM" id="SSF53613">
    <property type="entry name" value="Ribokinase-like"/>
    <property type="match status" value="1"/>
</dbReference>
<dbReference type="InterPro" id="IPR029056">
    <property type="entry name" value="Ribokinase-like"/>
</dbReference>
<evidence type="ECO:0000313" key="7">
    <source>
        <dbReference type="EMBL" id="SEH67406.1"/>
    </source>
</evidence>
<keyword evidence="2" id="KW-0808">Transferase</keyword>
<reference evidence="8" key="1">
    <citation type="submission" date="2016-10" db="EMBL/GenBank/DDBJ databases">
        <authorList>
            <person name="Varghese N."/>
            <person name="Submissions S."/>
        </authorList>
    </citation>
    <scope>NUCLEOTIDE SEQUENCE [LARGE SCALE GENOMIC DNA]</scope>
    <source>
        <strain evidence="8">DSM 17616</strain>
    </source>
</reference>
<proteinExistence type="inferred from homology"/>
<evidence type="ECO:0000259" key="6">
    <source>
        <dbReference type="Pfam" id="PF00294"/>
    </source>
</evidence>
<dbReference type="GO" id="GO:0005524">
    <property type="term" value="F:ATP binding"/>
    <property type="evidence" value="ECO:0007669"/>
    <property type="project" value="UniProtKB-KW"/>
</dbReference>
<keyword evidence="3" id="KW-0547">Nucleotide-binding</keyword>
<dbReference type="Gene3D" id="3.40.1190.20">
    <property type="match status" value="1"/>
</dbReference>